<dbReference type="Proteomes" id="UP000230553">
    <property type="component" value="Unassembled WGS sequence"/>
</dbReference>
<name>A0A2M7TF16_9BACT</name>
<protein>
    <recommendedName>
        <fullName evidence="2">Glycosyl transferase family 1 domain-containing protein</fullName>
    </recommendedName>
</protein>
<feature type="domain" description="Glycosyl transferase family 1" evidence="2">
    <location>
        <begin position="184"/>
        <end position="353"/>
    </location>
</feature>
<evidence type="ECO:0000256" key="1">
    <source>
        <dbReference type="ARBA" id="ARBA00022679"/>
    </source>
</evidence>
<dbReference type="SUPFAM" id="SSF53756">
    <property type="entry name" value="UDP-Glycosyltransferase/glycogen phosphorylase"/>
    <property type="match status" value="1"/>
</dbReference>
<dbReference type="PANTHER" id="PTHR46401">
    <property type="entry name" value="GLYCOSYLTRANSFERASE WBBK-RELATED"/>
    <property type="match status" value="1"/>
</dbReference>
<dbReference type="AlphaFoldDB" id="A0A2M7TF16"/>
<dbReference type="Gene3D" id="3.40.50.2000">
    <property type="entry name" value="Glycogen Phosphorylase B"/>
    <property type="match status" value="2"/>
</dbReference>
<dbReference type="Pfam" id="PF00534">
    <property type="entry name" value="Glycos_transf_1"/>
    <property type="match status" value="1"/>
</dbReference>
<dbReference type="GO" id="GO:0009103">
    <property type="term" value="P:lipopolysaccharide biosynthetic process"/>
    <property type="evidence" value="ECO:0007669"/>
    <property type="project" value="TreeGrafter"/>
</dbReference>
<dbReference type="EMBL" id="PFNM01000051">
    <property type="protein sequence ID" value="PIZ44385.1"/>
    <property type="molecule type" value="Genomic_DNA"/>
</dbReference>
<dbReference type="PANTHER" id="PTHR46401:SF2">
    <property type="entry name" value="GLYCOSYLTRANSFERASE WBBK-RELATED"/>
    <property type="match status" value="1"/>
</dbReference>
<proteinExistence type="predicted"/>
<keyword evidence="1" id="KW-0808">Transferase</keyword>
<evidence type="ECO:0000313" key="3">
    <source>
        <dbReference type="EMBL" id="PIZ44385.1"/>
    </source>
</evidence>
<dbReference type="GO" id="GO:0016757">
    <property type="term" value="F:glycosyltransferase activity"/>
    <property type="evidence" value="ECO:0007669"/>
    <property type="project" value="InterPro"/>
</dbReference>
<reference evidence="4" key="1">
    <citation type="submission" date="2017-09" db="EMBL/GenBank/DDBJ databases">
        <title>Depth-based differentiation of microbial function through sediment-hosted aquifers and enrichment of novel symbionts in the deep terrestrial subsurface.</title>
        <authorList>
            <person name="Probst A.J."/>
            <person name="Ladd B."/>
            <person name="Jarett J.K."/>
            <person name="Geller-Mcgrath D.E."/>
            <person name="Sieber C.M.K."/>
            <person name="Emerson J.B."/>
            <person name="Anantharaman K."/>
            <person name="Thomas B.C."/>
            <person name="Malmstrom R."/>
            <person name="Stieglmeier M."/>
            <person name="Klingl A."/>
            <person name="Woyke T."/>
            <person name="Ryan C.M."/>
            <person name="Banfield J.F."/>
        </authorList>
    </citation>
    <scope>NUCLEOTIDE SEQUENCE [LARGE SCALE GENOMIC DNA]</scope>
</reference>
<gene>
    <name evidence="3" type="ORF">COY31_02685</name>
</gene>
<accession>A0A2M7TF16</accession>
<dbReference type="InterPro" id="IPR001296">
    <property type="entry name" value="Glyco_trans_1"/>
</dbReference>
<evidence type="ECO:0000313" key="4">
    <source>
        <dbReference type="Proteomes" id="UP000230553"/>
    </source>
</evidence>
<sequence length="381" mass="43797">MKILFTVEFYEPHKGGAEEVVKQLAERLAKKEHSVTIATSFLNERTFLELNRVKIEGFKISGNIVNGITGNKNEIEKYRRFLRGDFDVIINYAAQIWTTDLAFDVLNDITAKKVLVPCGYSGLKNHAYIEYFKKLPDYLKKYDKLVYMSPNYQDKIFGDKNMVGDKAVIIPNGASEEEFLNEDKFNIRKKLGIKTKYLVISVSNHYKAKGHAFVVDAFRKMKRNDITLLIVGEKFVSYGFRKIAHFFLDYLQCRFFSLVNKNIKLVDGKNRDLVVSAYKNADLFLFGSKVECAPLVMYESFASKTPFITTNVGNVSDHAGYLKIVSSPNEMSDVANNLLNNEKKREELIEKAFQLWKENHTWRGIAGRYEGLFASLVSRRE</sequence>
<evidence type="ECO:0000259" key="2">
    <source>
        <dbReference type="Pfam" id="PF00534"/>
    </source>
</evidence>
<organism evidence="3 4">
    <name type="scientific">Candidatus Wolfebacteria bacterium CG_4_10_14_0_2_um_filter_39_18</name>
    <dbReference type="NCBI Taxonomy" id="1975061"/>
    <lineage>
        <taxon>Bacteria</taxon>
        <taxon>Candidatus Wolfeibacteriota</taxon>
    </lineage>
</organism>
<dbReference type="CDD" id="cd03801">
    <property type="entry name" value="GT4_PimA-like"/>
    <property type="match status" value="1"/>
</dbReference>
<comment type="caution">
    <text evidence="3">The sequence shown here is derived from an EMBL/GenBank/DDBJ whole genome shotgun (WGS) entry which is preliminary data.</text>
</comment>